<keyword evidence="3 9" id="KW-0479">Metal-binding</keyword>
<dbReference type="GO" id="GO:0004141">
    <property type="term" value="F:dethiobiotin synthase activity"/>
    <property type="evidence" value="ECO:0007669"/>
    <property type="project" value="UniProtKB-UniRule"/>
</dbReference>
<dbReference type="InterPro" id="IPR027417">
    <property type="entry name" value="P-loop_NTPase"/>
</dbReference>
<name>A0AAE6UIP6_EHRRU</name>
<evidence type="ECO:0000256" key="4">
    <source>
        <dbReference type="ARBA" id="ARBA00022741"/>
    </source>
</evidence>
<dbReference type="GO" id="GO:0009102">
    <property type="term" value="P:biotin biosynthetic process"/>
    <property type="evidence" value="ECO:0007669"/>
    <property type="project" value="UniProtKB-UniRule"/>
</dbReference>
<dbReference type="AlphaFoldDB" id="A0AAE6UIP6"/>
<keyword evidence="6 9" id="KW-0067">ATP-binding</keyword>
<keyword evidence="5 9" id="KW-0093">Biotin biosynthesis</keyword>
<comment type="caution">
    <text evidence="9">Lacks conserved residue(s) required for the propagation of feature annotation.</text>
</comment>
<feature type="active site" evidence="9">
    <location>
        <position position="37"/>
    </location>
</feature>
<comment type="cofactor">
    <cofactor evidence="9">
        <name>Mg(2+)</name>
        <dbReference type="ChEBI" id="CHEBI:18420"/>
    </cofactor>
</comment>
<dbReference type="SUPFAM" id="SSF52540">
    <property type="entry name" value="P-loop containing nucleoside triphosphate hydrolases"/>
    <property type="match status" value="1"/>
</dbReference>
<dbReference type="Pfam" id="PF13500">
    <property type="entry name" value="AAA_26"/>
    <property type="match status" value="1"/>
</dbReference>
<feature type="binding site" evidence="9">
    <location>
        <begin position="12"/>
        <end position="17"/>
    </location>
    <ligand>
        <name>ATP</name>
        <dbReference type="ChEBI" id="CHEBI:30616"/>
    </ligand>
</feature>
<dbReference type="Gene3D" id="3.40.50.300">
    <property type="entry name" value="P-loop containing nucleotide triphosphate hydrolases"/>
    <property type="match status" value="1"/>
</dbReference>
<feature type="binding site" evidence="9">
    <location>
        <position position="117"/>
    </location>
    <ligand>
        <name>Mg(2+)</name>
        <dbReference type="ChEBI" id="CHEBI:18420"/>
    </ligand>
</feature>
<comment type="subunit">
    <text evidence="9">Homodimer.</text>
</comment>
<dbReference type="HAMAP" id="MF_00336">
    <property type="entry name" value="BioD"/>
    <property type="match status" value="1"/>
</dbReference>
<dbReference type="InterPro" id="IPR004472">
    <property type="entry name" value="DTB_synth_BioD"/>
</dbReference>
<dbReference type="GO" id="GO:0000287">
    <property type="term" value="F:magnesium ion binding"/>
    <property type="evidence" value="ECO:0007669"/>
    <property type="project" value="UniProtKB-UniRule"/>
</dbReference>
<dbReference type="CDD" id="cd03109">
    <property type="entry name" value="DTBS"/>
    <property type="match status" value="1"/>
</dbReference>
<keyword evidence="2 9" id="KW-0436">Ligase</keyword>
<comment type="pathway">
    <text evidence="9">Cofactor biosynthesis; biotin biosynthesis; biotin from 7,8-diaminononanoate: step 1/2.</text>
</comment>
<evidence type="ECO:0000256" key="2">
    <source>
        <dbReference type="ARBA" id="ARBA00022598"/>
    </source>
</evidence>
<feature type="binding site" evidence="9">
    <location>
        <position position="41"/>
    </location>
    <ligand>
        <name>substrate</name>
    </ligand>
</feature>
<accession>A0AAE6UIP6</accession>
<dbReference type="NCBIfam" id="TIGR00347">
    <property type="entry name" value="bioD"/>
    <property type="match status" value="1"/>
</dbReference>
<comment type="subcellular location">
    <subcellularLocation>
        <location evidence="9">Cytoplasm</location>
    </subcellularLocation>
</comment>
<feature type="binding site" evidence="9">
    <location>
        <begin position="117"/>
        <end position="120"/>
    </location>
    <ligand>
        <name>ATP</name>
        <dbReference type="ChEBI" id="CHEBI:30616"/>
    </ligand>
</feature>
<feature type="binding site" evidence="9">
    <location>
        <position position="16"/>
    </location>
    <ligand>
        <name>Mg(2+)</name>
        <dbReference type="ChEBI" id="CHEBI:18420"/>
    </ligand>
</feature>
<reference evidence="10 11" key="1">
    <citation type="submission" date="2018-10" db="EMBL/GenBank/DDBJ databases">
        <title>Propagation and draft genome sequences of three atypical Erhlichia ruminantium isolates.</title>
        <authorList>
            <person name="Liebenberg J."/>
            <person name="Steyn H."/>
            <person name="Josemans A."/>
            <person name="Zweygarth E."/>
        </authorList>
    </citation>
    <scope>NUCLEOTIDE SEQUENCE [LARGE SCALE GENOMIC DNA]</scope>
    <source>
        <strain evidence="10 11">Omatjenne</strain>
    </source>
</reference>
<feature type="binding site" evidence="9">
    <location>
        <position position="45"/>
    </location>
    <ligand>
        <name>Mg(2+)</name>
        <dbReference type="ChEBI" id="CHEBI:18420"/>
    </ligand>
</feature>
<keyword evidence="7 9" id="KW-0460">Magnesium</keyword>
<dbReference type="RefSeq" id="WP_158407033.1">
    <property type="nucleotide sequence ID" value="NZ_CP033455.1"/>
</dbReference>
<evidence type="ECO:0000256" key="8">
    <source>
        <dbReference type="ARBA" id="ARBA00047386"/>
    </source>
</evidence>
<evidence type="ECO:0000256" key="9">
    <source>
        <dbReference type="HAMAP-Rule" id="MF_00336"/>
    </source>
</evidence>
<proteinExistence type="inferred from homology"/>
<dbReference type="EMBL" id="CP033455">
    <property type="protein sequence ID" value="QGR03839.1"/>
    <property type="molecule type" value="Genomic_DNA"/>
</dbReference>
<sequence>MSAYFITSCGTGIGKTFITTALCWHLRKNCRVVHAIKPVISGWNDMEVMDSDTGKILCSLGLDCNIHNINKTSPWRLSYAHAPNIAAKLENIELDYNEILAFCYENINQCVDYLLIEGVGGVMSPITDQKTCLELMQDLNIKVILVVGSYLGSVSHTLTALKVLDDMNVKVILSVNNKTDTNVSDIVKFIYEYTGKLVYIHQYVSNSINSWQNSSSDIIDFIL</sequence>
<keyword evidence="1 9" id="KW-0963">Cytoplasm</keyword>
<evidence type="ECO:0000256" key="3">
    <source>
        <dbReference type="ARBA" id="ARBA00022723"/>
    </source>
</evidence>
<evidence type="ECO:0000256" key="7">
    <source>
        <dbReference type="ARBA" id="ARBA00022842"/>
    </source>
</evidence>
<comment type="catalytic activity">
    <reaction evidence="9">
        <text>(7R,8S)-7,8-diammoniononanoate + CO2 + ATP = (4R,5S)-dethiobiotin + ADP + phosphate + 3 H(+)</text>
        <dbReference type="Rhea" id="RHEA:15805"/>
        <dbReference type="ChEBI" id="CHEBI:15378"/>
        <dbReference type="ChEBI" id="CHEBI:16526"/>
        <dbReference type="ChEBI" id="CHEBI:30616"/>
        <dbReference type="ChEBI" id="CHEBI:43474"/>
        <dbReference type="ChEBI" id="CHEBI:149469"/>
        <dbReference type="ChEBI" id="CHEBI:149473"/>
        <dbReference type="ChEBI" id="CHEBI:456216"/>
        <dbReference type="EC" id="6.3.3.3"/>
    </reaction>
</comment>
<evidence type="ECO:0000256" key="6">
    <source>
        <dbReference type="ARBA" id="ARBA00022840"/>
    </source>
</evidence>
<dbReference type="Proteomes" id="UP000422822">
    <property type="component" value="Chromosome"/>
</dbReference>
<dbReference type="PANTHER" id="PTHR43210">
    <property type="entry name" value="DETHIOBIOTIN SYNTHETASE"/>
    <property type="match status" value="1"/>
</dbReference>
<dbReference type="PIRSF" id="PIRSF006755">
    <property type="entry name" value="DTB_synth"/>
    <property type="match status" value="1"/>
</dbReference>
<dbReference type="PANTHER" id="PTHR43210:SF2">
    <property type="entry name" value="ATP-DEPENDENT DETHIOBIOTIN SYNTHETASE BIOD 2"/>
    <property type="match status" value="1"/>
</dbReference>
<dbReference type="GO" id="GO:0005524">
    <property type="term" value="F:ATP binding"/>
    <property type="evidence" value="ECO:0007669"/>
    <property type="project" value="UniProtKB-UniRule"/>
</dbReference>
<feature type="binding site" evidence="9">
    <location>
        <position position="45"/>
    </location>
    <ligand>
        <name>ATP</name>
        <dbReference type="ChEBI" id="CHEBI:30616"/>
    </ligand>
</feature>
<evidence type="ECO:0000313" key="11">
    <source>
        <dbReference type="Proteomes" id="UP000422822"/>
    </source>
</evidence>
<keyword evidence="11" id="KW-1185">Reference proteome</keyword>
<comment type="similarity">
    <text evidence="9">Belongs to the dethiobiotin synthetase family.</text>
</comment>
<evidence type="ECO:0000313" key="10">
    <source>
        <dbReference type="EMBL" id="QGR03839.1"/>
    </source>
</evidence>
<gene>
    <name evidence="9 10" type="primary">bioD</name>
    <name evidence="10" type="ORF">EDL80_04780</name>
</gene>
<dbReference type="EC" id="6.3.3.3" evidence="9"/>
<protein>
    <recommendedName>
        <fullName evidence="9">ATP-dependent dethiobiotin synthetase BioD</fullName>
        <ecNumber evidence="9">6.3.3.3</ecNumber>
    </recommendedName>
    <alternativeName>
        <fullName evidence="9">DTB synthetase</fullName>
        <shortName evidence="9">DTBS</shortName>
    </alternativeName>
    <alternativeName>
        <fullName evidence="9">Dethiobiotin synthase</fullName>
    </alternativeName>
</protein>
<keyword evidence="4 9" id="KW-0547">Nucleotide-binding</keyword>
<feature type="binding site" evidence="9">
    <location>
        <begin position="177"/>
        <end position="178"/>
    </location>
    <ligand>
        <name>ATP</name>
        <dbReference type="ChEBI" id="CHEBI:30616"/>
    </ligand>
</feature>
<evidence type="ECO:0000256" key="5">
    <source>
        <dbReference type="ARBA" id="ARBA00022756"/>
    </source>
</evidence>
<comment type="catalytic activity">
    <reaction evidence="8">
        <text>(7R,8S)-8-amino-7-(carboxyamino)nonanoate + ATP = (4R,5S)-dethiobiotin + ADP + phosphate + H(+)</text>
        <dbReference type="Rhea" id="RHEA:63684"/>
        <dbReference type="ChEBI" id="CHEBI:15378"/>
        <dbReference type="ChEBI" id="CHEBI:30616"/>
        <dbReference type="ChEBI" id="CHEBI:43474"/>
        <dbReference type="ChEBI" id="CHEBI:149470"/>
        <dbReference type="ChEBI" id="CHEBI:149473"/>
        <dbReference type="ChEBI" id="CHEBI:456216"/>
    </reaction>
</comment>
<evidence type="ECO:0000256" key="1">
    <source>
        <dbReference type="ARBA" id="ARBA00022490"/>
    </source>
</evidence>
<comment type="function">
    <text evidence="9">Catalyzes a mechanistically unusual reaction, the ATP-dependent insertion of CO2 between the N7 and N8 nitrogen atoms of 7,8-diaminopelargonic acid (DAPA, also called 7,8-diammoniononanoate) to form a ureido ring.</text>
</comment>
<organism evidence="10 11">
    <name type="scientific">Ehrlichia ruminantium</name>
    <name type="common">heartwater rickettsia</name>
    <name type="synonym">Cowdria ruminantium</name>
    <dbReference type="NCBI Taxonomy" id="779"/>
    <lineage>
        <taxon>Bacteria</taxon>
        <taxon>Pseudomonadati</taxon>
        <taxon>Pseudomonadota</taxon>
        <taxon>Alphaproteobacteria</taxon>
        <taxon>Rickettsiales</taxon>
        <taxon>Anaplasmataceae</taxon>
        <taxon>Ehrlichia</taxon>
    </lineage>
</organism>
<dbReference type="GO" id="GO:0005829">
    <property type="term" value="C:cytosol"/>
    <property type="evidence" value="ECO:0007669"/>
    <property type="project" value="TreeGrafter"/>
</dbReference>